<dbReference type="Proteomes" id="UP001177003">
    <property type="component" value="Chromosome 5"/>
</dbReference>
<name>A0AA35Z1Z0_LACSI</name>
<accession>A0AA35Z1Z0</accession>
<proteinExistence type="predicted"/>
<keyword evidence="2" id="KW-1185">Reference proteome</keyword>
<sequence length="156" mass="17354">MPLESNQVEEDLEVNLFRILYPVPIRVNNTFGGSFVGSGSDDFYQKVVVKLGVHNDKEKQRAMKATSSLAGLLWSQCISELFIGLLPVSGCFYHHLQKLNSILRTSQCRLELTAAEKDGFFSEINMAIAGNHGLEVQFIGLSFLESLVSEFSPSCY</sequence>
<dbReference type="EMBL" id="OX465081">
    <property type="protein sequence ID" value="CAI9283957.1"/>
    <property type="molecule type" value="Genomic_DNA"/>
</dbReference>
<evidence type="ECO:0000313" key="2">
    <source>
        <dbReference type="Proteomes" id="UP001177003"/>
    </source>
</evidence>
<protein>
    <submittedName>
        <fullName evidence="1">Uncharacterized protein</fullName>
    </submittedName>
</protein>
<dbReference type="AlphaFoldDB" id="A0AA35Z1Z0"/>
<gene>
    <name evidence="1" type="ORF">LSALG_LOCUS23521</name>
</gene>
<evidence type="ECO:0000313" key="1">
    <source>
        <dbReference type="EMBL" id="CAI9283957.1"/>
    </source>
</evidence>
<reference evidence="1" key="1">
    <citation type="submission" date="2023-04" db="EMBL/GenBank/DDBJ databases">
        <authorList>
            <person name="Vijverberg K."/>
            <person name="Xiong W."/>
            <person name="Schranz E."/>
        </authorList>
    </citation>
    <scope>NUCLEOTIDE SEQUENCE</scope>
</reference>
<organism evidence="1 2">
    <name type="scientific">Lactuca saligna</name>
    <name type="common">Willowleaf lettuce</name>
    <dbReference type="NCBI Taxonomy" id="75948"/>
    <lineage>
        <taxon>Eukaryota</taxon>
        <taxon>Viridiplantae</taxon>
        <taxon>Streptophyta</taxon>
        <taxon>Embryophyta</taxon>
        <taxon>Tracheophyta</taxon>
        <taxon>Spermatophyta</taxon>
        <taxon>Magnoliopsida</taxon>
        <taxon>eudicotyledons</taxon>
        <taxon>Gunneridae</taxon>
        <taxon>Pentapetalae</taxon>
        <taxon>asterids</taxon>
        <taxon>campanulids</taxon>
        <taxon>Asterales</taxon>
        <taxon>Asteraceae</taxon>
        <taxon>Cichorioideae</taxon>
        <taxon>Cichorieae</taxon>
        <taxon>Lactucinae</taxon>
        <taxon>Lactuca</taxon>
    </lineage>
</organism>